<reference evidence="1" key="1">
    <citation type="submission" date="2022-10" db="EMBL/GenBank/DDBJ databases">
        <title>Comparative genomic analysis of Cohnella hashimotonis sp. nov., isolated from the International Space Station.</title>
        <authorList>
            <person name="Simpson A."/>
            <person name="Venkateswaran K."/>
        </authorList>
    </citation>
    <scope>NUCLEOTIDE SEQUENCE</scope>
    <source>
        <strain evidence="1">DSM 28161</strain>
    </source>
</reference>
<sequence length="183" mass="20823">MGLTRHLRRLFAAKRQSEEDPERLLNAYIEASSEALRELSVTTKRVQSEGLVILEKMNAVQSEIKTKRDIAEDAARASDAELARRWLEEVHDRNQLYEKLQADAERNRVFAEELLEKQDALSGKIQTAKAVIEQYKARSRRAVSLIAAEQALSDGDSKDVLDQLQADLFLAEAKAELERSRPY</sequence>
<evidence type="ECO:0008006" key="3">
    <source>
        <dbReference type="Google" id="ProtNLM"/>
    </source>
</evidence>
<organism evidence="1 2">
    <name type="scientific">Cohnella rhizosphaerae</name>
    <dbReference type="NCBI Taxonomy" id="1457232"/>
    <lineage>
        <taxon>Bacteria</taxon>
        <taxon>Bacillati</taxon>
        <taxon>Bacillota</taxon>
        <taxon>Bacilli</taxon>
        <taxon>Bacillales</taxon>
        <taxon>Paenibacillaceae</taxon>
        <taxon>Cohnella</taxon>
    </lineage>
</organism>
<keyword evidence="2" id="KW-1185">Reference proteome</keyword>
<proteinExistence type="predicted"/>
<gene>
    <name evidence="1" type="ORF">OMP40_06940</name>
</gene>
<accession>A0A9X4QSZ7</accession>
<name>A0A9X4QSZ7_9BACL</name>
<dbReference type="EMBL" id="JAPDIA010000003">
    <property type="protein sequence ID" value="MDG0809142.1"/>
    <property type="molecule type" value="Genomic_DNA"/>
</dbReference>
<dbReference type="RefSeq" id="WP_277530261.1">
    <property type="nucleotide sequence ID" value="NZ_JAPDIA010000003.1"/>
</dbReference>
<comment type="caution">
    <text evidence="1">The sequence shown here is derived from an EMBL/GenBank/DDBJ whole genome shotgun (WGS) entry which is preliminary data.</text>
</comment>
<dbReference type="AlphaFoldDB" id="A0A9X4QSZ7"/>
<evidence type="ECO:0000313" key="2">
    <source>
        <dbReference type="Proteomes" id="UP001153404"/>
    </source>
</evidence>
<dbReference type="Proteomes" id="UP001153404">
    <property type="component" value="Unassembled WGS sequence"/>
</dbReference>
<protein>
    <recommendedName>
        <fullName evidence="3">PspA/IM30 family protein</fullName>
    </recommendedName>
</protein>
<evidence type="ECO:0000313" key="1">
    <source>
        <dbReference type="EMBL" id="MDG0809142.1"/>
    </source>
</evidence>